<reference evidence="1" key="2">
    <citation type="submission" date="2020-09" db="EMBL/GenBank/DDBJ databases">
        <authorList>
            <person name="Sun Q."/>
            <person name="Zhou Y."/>
        </authorList>
    </citation>
    <scope>NUCLEOTIDE SEQUENCE</scope>
    <source>
        <strain evidence="1">CGMCC 1.15958</strain>
    </source>
</reference>
<name>A0A916YET1_9BACT</name>
<gene>
    <name evidence="1" type="ORF">GCM10011514_02520</name>
</gene>
<dbReference type="EMBL" id="BMKK01000001">
    <property type="protein sequence ID" value="GGD42059.1"/>
    <property type="molecule type" value="Genomic_DNA"/>
</dbReference>
<dbReference type="SUPFAM" id="SSF56925">
    <property type="entry name" value="OMPA-like"/>
    <property type="match status" value="1"/>
</dbReference>
<proteinExistence type="predicted"/>
<dbReference type="AlphaFoldDB" id="A0A916YET1"/>
<accession>A0A916YET1</accession>
<protein>
    <submittedName>
        <fullName evidence="1">Uncharacterized protein</fullName>
    </submittedName>
</protein>
<dbReference type="Proteomes" id="UP000609064">
    <property type="component" value="Unassembled WGS sequence"/>
</dbReference>
<organism evidence="1 2">
    <name type="scientific">Emticicia aquatilis</name>
    <dbReference type="NCBI Taxonomy" id="1537369"/>
    <lineage>
        <taxon>Bacteria</taxon>
        <taxon>Pseudomonadati</taxon>
        <taxon>Bacteroidota</taxon>
        <taxon>Cytophagia</taxon>
        <taxon>Cytophagales</taxon>
        <taxon>Leadbetterellaceae</taxon>
        <taxon>Emticicia</taxon>
    </lineage>
</organism>
<evidence type="ECO:0000313" key="2">
    <source>
        <dbReference type="Proteomes" id="UP000609064"/>
    </source>
</evidence>
<sequence>MMKSIFIFLFLVVGIFAELKAQDDEEYYKPPTKRLDVRNNAYPNLNRKEMSLYMGLEGGFKLNYASLSNTIGNLVNSQNNNDFAWGVSVGYNLDNRWAVETGYLKNPVYFIQSIASGRGVPFTYRIGATLHTIPVRFKYKVANLDGITKSAALYIGGGVLLNTNAKEKLIYTRTFTGVSGSPAKRDTIRLTSDSYITKKMTAAFEVQTELQGRIANGFYISLFGRMNIGQSGGLRSDVVYTQNSNKIDGATQSLRGISYNFGLLLRIDLARGYKYLSKVE</sequence>
<evidence type="ECO:0000313" key="1">
    <source>
        <dbReference type="EMBL" id="GGD42059.1"/>
    </source>
</evidence>
<reference evidence="1" key="1">
    <citation type="journal article" date="2014" name="Int. J. Syst. Evol. Microbiol.">
        <title>Complete genome sequence of Corynebacterium casei LMG S-19264T (=DSM 44701T), isolated from a smear-ripened cheese.</title>
        <authorList>
            <consortium name="US DOE Joint Genome Institute (JGI-PGF)"/>
            <person name="Walter F."/>
            <person name="Albersmeier A."/>
            <person name="Kalinowski J."/>
            <person name="Ruckert C."/>
        </authorList>
    </citation>
    <scope>NUCLEOTIDE SEQUENCE</scope>
    <source>
        <strain evidence="1">CGMCC 1.15958</strain>
    </source>
</reference>
<comment type="caution">
    <text evidence="1">The sequence shown here is derived from an EMBL/GenBank/DDBJ whole genome shotgun (WGS) entry which is preliminary data.</text>
</comment>
<keyword evidence="2" id="KW-1185">Reference proteome</keyword>
<dbReference type="InterPro" id="IPR011250">
    <property type="entry name" value="OMP/PagP_B-barrel"/>
</dbReference>